<dbReference type="SUPFAM" id="SSF57850">
    <property type="entry name" value="RING/U-box"/>
    <property type="match status" value="1"/>
</dbReference>
<dbReference type="PROSITE" id="PS50089">
    <property type="entry name" value="ZF_RING_2"/>
    <property type="match status" value="1"/>
</dbReference>
<dbReference type="SMART" id="SM00184">
    <property type="entry name" value="RING"/>
    <property type="match status" value="1"/>
</dbReference>
<dbReference type="InterPro" id="IPR045899">
    <property type="entry name" value="ATL71-like"/>
</dbReference>
<proteinExistence type="predicted"/>
<comment type="caution">
    <text evidence="5">The sequence shown here is derived from an EMBL/GenBank/DDBJ whole genome shotgun (WGS) entry which is preliminary data.</text>
</comment>
<evidence type="ECO:0000259" key="4">
    <source>
        <dbReference type="PROSITE" id="PS50089"/>
    </source>
</evidence>
<feature type="compositionally biased region" description="Low complexity" evidence="2">
    <location>
        <begin position="165"/>
        <end position="180"/>
    </location>
</feature>
<keyword evidence="1" id="KW-0862">Zinc</keyword>
<protein>
    <recommendedName>
        <fullName evidence="4">RING-type domain-containing protein</fullName>
    </recommendedName>
</protein>
<keyword evidence="1" id="KW-0863">Zinc-finger</keyword>
<dbReference type="InterPro" id="IPR001841">
    <property type="entry name" value="Znf_RING"/>
</dbReference>
<name>A0A921QJ44_SORBI</name>
<reference evidence="5" key="1">
    <citation type="journal article" date="2019" name="BMC Genomics">
        <title>A new reference genome for Sorghum bicolor reveals high levels of sequence similarity between sweet and grain genotypes: implications for the genetics of sugar metabolism.</title>
        <authorList>
            <person name="Cooper E.A."/>
            <person name="Brenton Z.W."/>
            <person name="Flinn B.S."/>
            <person name="Jenkins J."/>
            <person name="Shu S."/>
            <person name="Flowers D."/>
            <person name="Luo F."/>
            <person name="Wang Y."/>
            <person name="Xia P."/>
            <person name="Barry K."/>
            <person name="Daum C."/>
            <person name="Lipzen A."/>
            <person name="Yoshinaga Y."/>
            <person name="Schmutz J."/>
            <person name="Saski C."/>
            <person name="Vermerris W."/>
            <person name="Kresovich S."/>
        </authorList>
    </citation>
    <scope>NUCLEOTIDE SEQUENCE</scope>
</reference>
<evidence type="ECO:0000313" key="5">
    <source>
        <dbReference type="EMBL" id="KAG0521810.1"/>
    </source>
</evidence>
<dbReference type="Pfam" id="PF13639">
    <property type="entry name" value="zf-RING_2"/>
    <property type="match status" value="1"/>
</dbReference>
<keyword evidence="1" id="KW-0479">Metal-binding</keyword>
<organism evidence="5 6">
    <name type="scientific">Sorghum bicolor</name>
    <name type="common">Sorghum</name>
    <name type="synonym">Sorghum vulgare</name>
    <dbReference type="NCBI Taxonomy" id="4558"/>
    <lineage>
        <taxon>Eukaryota</taxon>
        <taxon>Viridiplantae</taxon>
        <taxon>Streptophyta</taxon>
        <taxon>Embryophyta</taxon>
        <taxon>Tracheophyta</taxon>
        <taxon>Spermatophyta</taxon>
        <taxon>Magnoliopsida</taxon>
        <taxon>Liliopsida</taxon>
        <taxon>Poales</taxon>
        <taxon>Poaceae</taxon>
        <taxon>PACMAD clade</taxon>
        <taxon>Panicoideae</taxon>
        <taxon>Andropogonodae</taxon>
        <taxon>Andropogoneae</taxon>
        <taxon>Sorghinae</taxon>
        <taxon>Sorghum</taxon>
    </lineage>
</organism>
<reference evidence="5" key="2">
    <citation type="submission" date="2020-10" db="EMBL/GenBank/DDBJ databases">
        <authorList>
            <person name="Cooper E.A."/>
            <person name="Brenton Z.W."/>
            <person name="Flinn B.S."/>
            <person name="Jenkins J."/>
            <person name="Shu S."/>
            <person name="Flowers D."/>
            <person name="Luo F."/>
            <person name="Wang Y."/>
            <person name="Xia P."/>
            <person name="Barry K."/>
            <person name="Daum C."/>
            <person name="Lipzen A."/>
            <person name="Yoshinaga Y."/>
            <person name="Schmutz J."/>
            <person name="Saski C."/>
            <person name="Vermerris W."/>
            <person name="Kresovich S."/>
        </authorList>
    </citation>
    <scope>NUCLEOTIDE SEQUENCE</scope>
</reference>
<dbReference type="PANTHER" id="PTHR46719">
    <property type="entry name" value="TRANSCRIPTION FACTOR C2H2 FAMILY-RELATED"/>
    <property type="match status" value="1"/>
</dbReference>
<evidence type="ECO:0000256" key="3">
    <source>
        <dbReference type="SAM" id="Phobius"/>
    </source>
</evidence>
<dbReference type="PANTHER" id="PTHR46719:SF6">
    <property type="entry name" value="RING-H2 FINGER PROTEIN ATL70"/>
    <property type="match status" value="1"/>
</dbReference>
<gene>
    <name evidence="5" type="ORF">BDA96_08G193600</name>
</gene>
<evidence type="ECO:0000256" key="1">
    <source>
        <dbReference type="PROSITE-ProRule" id="PRU00175"/>
    </source>
</evidence>
<dbReference type="Gene3D" id="3.30.40.10">
    <property type="entry name" value="Zinc/RING finger domain, C3HC4 (zinc finger)"/>
    <property type="match status" value="1"/>
</dbReference>
<keyword evidence="3" id="KW-0472">Membrane</keyword>
<feature type="region of interest" description="Disordered" evidence="2">
    <location>
        <begin position="81"/>
        <end position="103"/>
    </location>
</feature>
<evidence type="ECO:0000256" key="2">
    <source>
        <dbReference type="SAM" id="MobiDB-lite"/>
    </source>
</evidence>
<accession>A0A921QJ44</accession>
<keyword evidence="3" id="KW-0812">Transmembrane</keyword>
<dbReference type="EMBL" id="CM027687">
    <property type="protein sequence ID" value="KAG0521810.1"/>
    <property type="molecule type" value="Genomic_DNA"/>
</dbReference>
<feature type="transmembrane region" description="Helical" evidence="3">
    <location>
        <begin position="6"/>
        <end position="23"/>
    </location>
</feature>
<keyword evidence="3" id="KW-1133">Transmembrane helix</keyword>
<dbReference type="InterPro" id="IPR013083">
    <property type="entry name" value="Znf_RING/FYVE/PHD"/>
</dbReference>
<feature type="domain" description="RING-type" evidence="4">
    <location>
        <begin position="114"/>
        <end position="156"/>
    </location>
</feature>
<dbReference type="AlphaFoldDB" id="A0A921QJ44"/>
<evidence type="ECO:0000313" key="6">
    <source>
        <dbReference type="Proteomes" id="UP000807115"/>
    </source>
</evidence>
<dbReference type="Proteomes" id="UP000807115">
    <property type="component" value="Chromosome 8"/>
</dbReference>
<dbReference type="GO" id="GO:0008270">
    <property type="term" value="F:zinc ion binding"/>
    <property type="evidence" value="ECO:0007669"/>
    <property type="project" value="UniProtKB-KW"/>
</dbReference>
<feature type="region of interest" description="Disordered" evidence="2">
    <location>
        <begin position="157"/>
        <end position="180"/>
    </location>
</feature>
<sequence>MLELEVAFGVVSVMIIVTVAFLLQTCARRAAPATMAAARATWADAGEEDTAVAVAVAVDVYVEAGLDEAALKALPKVVYGDDNGEEEEEEEEEEARKTPTTTTTTIATETTTCCAVCLGEYAAGDVLRVLPECAHAFHQMCVDRWLRLRPTCPVCRSPPVPRPSPAATTTATPLAAPTQL</sequence>
<feature type="compositionally biased region" description="Acidic residues" evidence="2">
    <location>
        <begin position="82"/>
        <end position="93"/>
    </location>
</feature>